<dbReference type="Pfam" id="PF00535">
    <property type="entry name" value="Glycos_transf_2"/>
    <property type="match status" value="1"/>
</dbReference>
<protein>
    <submittedName>
        <fullName evidence="2">Glycosyltransferase, GT2 family</fullName>
    </submittedName>
</protein>
<organism evidence="2 3">
    <name type="scientific">Amycolatopsis sacchari</name>
    <dbReference type="NCBI Taxonomy" id="115433"/>
    <lineage>
        <taxon>Bacteria</taxon>
        <taxon>Bacillati</taxon>
        <taxon>Actinomycetota</taxon>
        <taxon>Actinomycetes</taxon>
        <taxon>Pseudonocardiales</taxon>
        <taxon>Pseudonocardiaceae</taxon>
        <taxon>Amycolatopsis</taxon>
    </lineage>
</organism>
<accession>A0A1I3P8W4</accession>
<keyword evidence="3" id="KW-1185">Reference proteome</keyword>
<dbReference type="EMBL" id="FORP01000003">
    <property type="protein sequence ID" value="SFJ17869.1"/>
    <property type="molecule type" value="Genomic_DNA"/>
</dbReference>
<dbReference type="Proteomes" id="UP000199025">
    <property type="component" value="Unassembled WGS sequence"/>
</dbReference>
<name>A0A1I3P8W4_9PSEU</name>
<evidence type="ECO:0000259" key="1">
    <source>
        <dbReference type="Pfam" id="PF00535"/>
    </source>
</evidence>
<dbReference type="Gene3D" id="3.40.50.2000">
    <property type="entry name" value="Glycogen Phosphorylase B"/>
    <property type="match status" value="1"/>
</dbReference>
<evidence type="ECO:0000313" key="3">
    <source>
        <dbReference type="Proteomes" id="UP000199025"/>
    </source>
</evidence>
<dbReference type="SUPFAM" id="SSF53448">
    <property type="entry name" value="Nucleotide-diphospho-sugar transferases"/>
    <property type="match status" value="1"/>
</dbReference>
<dbReference type="InterPro" id="IPR029044">
    <property type="entry name" value="Nucleotide-diphossugar_trans"/>
</dbReference>
<dbReference type="OrthoDB" id="9771846at2"/>
<feature type="domain" description="Glycosyltransferase 2-like" evidence="1">
    <location>
        <begin position="5"/>
        <end position="130"/>
    </location>
</feature>
<keyword evidence="2" id="KW-0808">Transferase</keyword>
<reference evidence="2 3" key="1">
    <citation type="submission" date="2016-10" db="EMBL/GenBank/DDBJ databases">
        <authorList>
            <person name="de Groot N.N."/>
        </authorList>
    </citation>
    <scope>NUCLEOTIDE SEQUENCE [LARGE SCALE GENOMIC DNA]</scope>
    <source>
        <strain evidence="2 3">DSM 44468</strain>
    </source>
</reference>
<dbReference type="RefSeq" id="WP_091505133.1">
    <property type="nucleotide sequence ID" value="NZ_FORP01000003.1"/>
</dbReference>
<dbReference type="InterPro" id="IPR001173">
    <property type="entry name" value="Glyco_trans_2-like"/>
</dbReference>
<dbReference type="CDD" id="cd04186">
    <property type="entry name" value="GT_2_like_c"/>
    <property type="match status" value="1"/>
</dbReference>
<dbReference type="PANTHER" id="PTHR43179">
    <property type="entry name" value="RHAMNOSYLTRANSFERASE WBBL"/>
    <property type="match status" value="1"/>
</dbReference>
<gene>
    <name evidence="2" type="ORF">SAMN05421835_103322</name>
</gene>
<dbReference type="Gene3D" id="3.40.50.11010">
    <property type="match status" value="1"/>
</dbReference>
<dbReference type="PANTHER" id="PTHR43179:SF7">
    <property type="entry name" value="RHAMNOSYLTRANSFERASE WBBL"/>
    <property type="match status" value="1"/>
</dbReference>
<dbReference type="STRING" id="115433.SAMN05421835_103322"/>
<dbReference type="GO" id="GO:0016740">
    <property type="term" value="F:transferase activity"/>
    <property type="evidence" value="ECO:0007669"/>
    <property type="project" value="UniProtKB-KW"/>
</dbReference>
<proteinExistence type="predicted"/>
<dbReference type="AlphaFoldDB" id="A0A1I3P8W4"/>
<evidence type="ECO:0000313" key="2">
    <source>
        <dbReference type="EMBL" id="SFJ17869.1"/>
    </source>
</evidence>
<dbReference type="Pfam" id="PF13692">
    <property type="entry name" value="Glyco_trans_1_4"/>
    <property type="match status" value="1"/>
</dbReference>
<dbReference type="SUPFAM" id="SSF53756">
    <property type="entry name" value="UDP-Glycosyltransferase/glycogen phosphorylase"/>
    <property type="match status" value="1"/>
</dbReference>
<dbReference type="Gene3D" id="3.90.550.10">
    <property type="entry name" value="Spore Coat Polysaccharide Biosynthesis Protein SpsA, Chain A"/>
    <property type="match status" value="1"/>
</dbReference>
<sequence length="681" mass="75226">MPLAVVIVTYHSAGIVADCLDSVTEALEGIPSARIIVVDNASTDDTLDVVRKTAPHAEIIARKTNDGFAAGVNAGFAVAGDSDVLVLNPDVRLEPGAVKALREALAVPGTGVAVPLLLGPDGEPHPSLRRRPTTLRALGEAVLGGTRAGRIPALGELVIGAKAYSRRSTVDWATGACWLVSAECRKALGPMEERFFLYSEETEYLLRAGDSGYLVRFEPDAVAIHLGGEQSTSPELWALSAANRVRLRRERDGHLAALGMRLAVLANEVPRALLRGRDGGAKHRRAVRELLWLRRWPVADRTPGYVCFSAQDWWYHNQAHSDFQLMRSVAGQRRVLIVNSIGMRMPTPGRSTQVTRRILRKLRSVAKFVRRPEPGFHVMSPLPLPFYGSPLLRRVNAALVRGQVRLVCAALRLPEPVIVATIPTAWDVVAPMRRRALVFNRSDRHSEFPEADRGTIEELEGALLDHADHVLYVSHALLEDEHARTGERAYFLDHGVDVEHFRPRAELPADLAAIPGPRIGFFGALDDFLVDFDLLEHVATELPDCSLVLIGDATHDMSRFERHPNVHWLGFRPYATIPSYGSGFDVALMPWLDNEWIRHSNPIKLKEYLALGLPVVSTDFEELAAYRDRVRVARGPAEFVAAIRESLAHGAPQPAQRLRESVLTYSWRSRAAELVRLVESG</sequence>